<evidence type="ECO:0000256" key="1">
    <source>
        <dbReference type="SAM" id="MobiDB-lite"/>
    </source>
</evidence>
<sequence>MKATVPCYTALGRFQLRSIEGRRRRTRVLTIEVHCSLVEVARTRPYLNDSSIPLIYPRPALRPTLQLLLGPQDLCVTHGVGWSSDTKPSRAFSFHFSPSFYSSSSSLRRYSLPRRPMTLKPGTSSGISFAVLIFSCSRLSSAKSSGQHPAAVGNAEHDYHDK</sequence>
<proteinExistence type="predicted"/>
<evidence type="ECO:0000313" key="3">
    <source>
        <dbReference type="Proteomes" id="UP000807025"/>
    </source>
</evidence>
<dbReference type="Proteomes" id="UP000807025">
    <property type="component" value="Unassembled WGS sequence"/>
</dbReference>
<dbReference type="EMBL" id="MU154587">
    <property type="protein sequence ID" value="KAF9493302.1"/>
    <property type="molecule type" value="Genomic_DNA"/>
</dbReference>
<reference evidence="2" key="1">
    <citation type="submission" date="2020-11" db="EMBL/GenBank/DDBJ databases">
        <authorList>
            <consortium name="DOE Joint Genome Institute"/>
            <person name="Ahrendt S."/>
            <person name="Riley R."/>
            <person name="Andreopoulos W."/>
            <person name="Labutti K."/>
            <person name="Pangilinan J."/>
            <person name="Ruiz-Duenas F.J."/>
            <person name="Barrasa J.M."/>
            <person name="Sanchez-Garcia M."/>
            <person name="Camarero S."/>
            <person name="Miyauchi S."/>
            <person name="Serrano A."/>
            <person name="Linde D."/>
            <person name="Babiker R."/>
            <person name="Drula E."/>
            <person name="Ayuso-Fernandez I."/>
            <person name="Pacheco R."/>
            <person name="Padilla G."/>
            <person name="Ferreira P."/>
            <person name="Barriuso J."/>
            <person name="Kellner H."/>
            <person name="Castanera R."/>
            <person name="Alfaro M."/>
            <person name="Ramirez L."/>
            <person name="Pisabarro A.G."/>
            <person name="Kuo A."/>
            <person name="Tritt A."/>
            <person name="Lipzen A."/>
            <person name="He G."/>
            <person name="Yan M."/>
            <person name="Ng V."/>
            <person name="Cullen D."/>
            <person name="Martin F."/>
            <person name="Rosso M.-N."/>
            <person name="Henrissat B."/>
            <person name="Hibbett D."/>
            <person name="Martinez A.T."/>
            <person name="Grigoriev I.V."/>
        </authorList>
    </citation>
    <scope>NUCLEOTIDE SEQUENCE</scope>
    <source>
        <strain evidence="2">ATCC 90797</strain>
    </source>
</reference>
<comment type="caution">
    <text evidence="2">The sequence shown here is derived from an EMBL/GenBank/DDBJ whole genome shotgun (WGS) entry which is preliminary data.</text>
</comment>
<dbReference type="AlphaFoldDB" id="A0A9P5ZRT5"/>
<feature type="region of interest" description="Disordered" evidence="1">
    <location>
        <begin position="143"/>
        <end position="162"/>
    </location>
</feature>
<protein>
    <submittedName>
        <fullName evidence="2">Uncharacterized protein</fullName>
    </submittedName>
</protein>
<gene>
    <name evidence="2" type="ORF">BDN71DRAFT_1104399</name>
</gene>
<accession>A0A9P5ZRT5</accession>
<name>A0A9P5ZRT5_PLEER</name>
<evidence type="ECO:0000313" key="2">
    <source>
        <dbReference type="EMBL" id="KAF9493302.1"/>
    </source>
</evidence>
<keyword evidence="3" id="KW-1185">Reference proteome</keyword>
<organism evidence="2 3">
    <name type="scientific">Pleurotus eryngii</name>
    <name type="common">Boletus of the steppes</name>
    <dbReference type="NCBI Taxonomy" id="5323"/>
    <lineage>
        <taxon>Eukaryota</taxon>
        <taxon>Fungi</taxon>
        <taxon>Dikarya</taxon>
        <taxon>Basidiomycota</taxon>
        <taxon>Agaricomycotina</taxon>
        <taxon>Agaricomycetes</taxon>
        <taxon>Agaricomycetidae</taxon>
        <taxon>Agaricales</taxon>
        <taxon>Pleurotineae</taxon>
        <taxon>Pleurotaceae</taxon>
        <taxon>Pleurotus</taxon>
    </lineage>
</organism>